<name>A0A7J3JNZ9_9CREN</name>
<sequence>MNRRSLAIVIAIIMLPTIVSIDVSKAQSTGLFTVVAVMWGSLSSPLCVGPGMQTQRLTIMLKYNGNDTLAGLRAELYLPWYLRDALSKTSVAESRYTQVIARNQITELAFWIDVGERASAGDYTADLILYTYRNGLWEEIDRLTITLTLIYTDKIYIKTQSPTKVYPGRSNLSIYIENQGSGYAYGASIEVSTSLQQISVINPSIDVGDIPPNSAANIYIPIYVSPSLIGSLAPLYLRMSYIDACGFSRTFNTVMYLSIEQPKEPQITVRVTPTTLTAGVENNVRITIANNGTSTTKGLTISFDLPQQIALGNKTTRIVVDELKPGSSVEATLILTPIGITSDRIVVQAYATLSYRDQYDISRGDRIAILFTVIQPQTLLTIDIQPQNLTAGRINNVSISIENIGDAPVYSVGASIAIPQSMVIKGFDGKWHVGDLKPGERKSLTLYIAVPTTATGSVQIGISLTYIDISSIPRTEARSIGLSITSVEKPLLIQVVPRELDYGENNIDVVIANSGRERVSNVSITITSPQLIIKGYGNRWYMGELKPGEQQSLRLPVFVPSSAGPVAQLTLSIEYRDVTGTLISENIVYGLMVRPVTTLLTATIEPEQILPGENNVTIRIRNDGSRPVYNLLVTIIPQQAIAKESDGKWFVGDLYPGEVANTTLSLIVPSAAGSIQIGITLSYIDVGGATKSESRSLGLIVRQPLINIAMWAEPQNLSIGENDITVYIRNDGDVTIHDMLVSFTPSQQVVFVGSGGRIYIDKIDPRASRTFTLKLTVTATTGATILQIPVAISYVDPGNSYRSENRVLSFKVCEQPTPINLRVSAEPQTIVSGRYSALNLTIVNTAGRRLDNVSMTISSGSLALIGSNNRWYLGSLEPGEAKTISLAVYTNPTQTIQNIIATATFTYINTATGSLTSEVVQFTVLAMPEYGKRYLEIGVSPQILVAGQTNKLTISLRNPNNFEVSSVTLSIAPPTGGILLSPDTYFTDLLKPGDKVSIEVPIYIQSTSGTTLSIPLTISYFDGTTTVSLSKSLAFLISLPPTLRVTSYAVLPQTISPGQTFSVSLTLANTGLGSAYNVTVRALPSHIYTPLLGAETLIGEIAKGGSTTVTFSFRLSTTVNATALRPANITRTRTIELPPTVTRTGIGMPSPQAMSLPSISIWITYMDNVGKQYNTTLSIPLTIAAGAPTTVTHTAIQSPTINTALLAIALPVGLALIYLIIRLRRR</sequence>
<feature type="domain" description="CARDB" evidence="2">
    <location>
        <begin position="267"/>
        <end position="344"/>
    </location>
</feature>
<accession>A0A7J3JNZ9</accession>
<feature type="transmembrane region" description="Helical" evidence="1">
    <location>
        <begin position="1201"/>
        <end position="1221"/>
    </location>
</feature>
<dbReference type="InterPro" id="IPR011635">
    <property type="entry name" value="CARDB"/>
</dbReference>
<keyword evidence="1" id="KW-0472">Membrane</keyword>
<gene>
    <name evidence="3" type="ORF">ENU30_01780</name>
</gene>
<keyword evidence="1" id="KW-0812">Transmembrane</keyword>
<dbReference type="Pfam" id="PF07705">
    <property type="entry name" value="CARDB"/>
    <property type="match status" value="2"/>
</dbReference>
<keyword evidence="1" id="KW-1133">Transmembrane helix</keyword>
<feature type="domain" description="CARDB" evidence="2">
    <location>
        <begin position="1042"/>
        <end position="1120"/>
    </location>
</feature>
<dbReference type="PANTHER" id="PTHR35902">
    <property type="entry name" value="S-LAYER DOMAIN-LIKE PROTEIN-RELATED"/>
    <property type="match status" value="1"/>
</dbReference>
<dbReference type="InterPro" id="IPR013783">
    <property type="entry name" value="Ig-like_fold"/>
</dbReference>
<proteinExistence type="predicted"/>
<dbReference type="Gene3D" id="2.60.40.10">
    <property type="entry name" value="Immunoglobulins"/>
    <property type="match status" value="3"/>
</dbReference>
<organism evidence="3">
    <name type="scientific">Ignisphaera aggregans</name>
    <dbReference type="NCBI Taxonomy" id="334771"/>
    <lineage>
        <taxon>Archaea</taxon>
        <taxon>Thermoproteota</taxon>
        <taxon>Thermoprotei</taxon>
        <taxon>Desulfurococcales</taxon>
        <taxon>Desulfurococcaceae</taxon>
        <taxon>Ignisphaera</taxon>
    </lineage>
</organism>
<evidence type="ECO:0000256" key="1">
    <source>
        <dbReference type="SAM" id="Phobius"/>
    </source>
</evidence>
<reference evidence="3" key="1">
    <citation type="journal article" date="2020" name="mSystems">
        <title>Genome- and Community-Level Interaction Insights into Carbon Utilization and Element Cycling Functions of Hydrothermarchaeota in Hydrothermal Sediment.</title>
        <authorList>
            <person name="Zhou Z."/>
            <person name="Liu Y."/>
            <person name="Xu W."/>
            <person name="Pan J."/>
            <person name="Luo Z.H."/>
            <person name="Li M."/>
        </authorList>
    </citation>
    <scope>NUCLEOTIDE SEQUENCE [LARGE SCALE GENOMIC DNA]</scope>
    <source>
        <strain evidence="3">SpSt-657</strain>
    </source>
</reference>
<evidence type="ECO:0000259" key="2">
    <source>
        <dbReference type="Pfam" id="PF07705"/>
    </source>
</evidence>
<dbReference type="AlphaFoldDB" id="A0A7J3JNZ9"/>
<comment type="caution">
    <text evidence="3">The sequence shown here is derived from an EMBL/GenBank/DDBJ whole genome shotgun (WGS) entry which is preliminary data.</text>
</comment>
<dbReference type="EMBL" id="DTBZ01000045">
    <property type="protein sequence ID" value="HGQ17701.1"/>
    <property type="molecule type" value="Genomic_DNA"/>
</dbReference>
<dbReference type="PANTHER" id="PTHR35902:SF3">
    <property type="entry name" value="NPCBM-ASSOCIATED, NEW3 DOMAIN OF ALPHA-GALACTOSIDASE"/>
    <property type="match status" value="1"/>
</dbReference>
<evidence type="ECO:0000313" key="3">
    <source>
        <dbReference type="EMBL" id="HGQ17701.1"/>
    </source>
</evidence>
<protein>
    <recommendedName>
        <fullName evidence="2">CARDB domain-containing protein</fullName>
    </recommendedName>
</protein>